<dbReference type="Proteomes" id="UP000693972">
    <property type="component" value="Unassembled WGS sequence"/>
</dbReference>
<dbReference type="AlphaFoldDB" id="A0A975YGF2"/>
<dbReference type="EMBL" id="CP078073">
    <property type="protein sequence ID" value="QXL88340.1"/>
    <property type="molecule type" value="Genomic_DNA"/>
</dbReference>
<proteinExistence type="predicted"/>
<accession>A0A975YGF2</accession>
<feature type="region of interest" description="Disordered" evidence="1">
    <location>
        <begin position="265"/>
        <end position="294"/>
    </location>
</feature>
<protein>
    <submittedName>
        <fullName evidence="3">Uncharacterized protein</fullName>
    </submittedName>
</protein>
<gene>
    <name evidence="2" type="ORF">KUL25_02090</name>
    <name evidence="3" type="ORF">KUL25_02095</name>
</gene>
<name>A0A975YGF2_9RHOB</name>
<dbReference type="RefSeq" id="WP_257891413.1">
    <property type="nucleotide sequence ID" value="NZ_JAIMBW010000001.1"/>
</dbReference>
<keyword evidence="4" id="KW-1185">Reference proteome</keyword>
<evidence type="ECO:0000313" key="4">
    <source>
        <dbReference type="Proteomes" id="UP000693972"/>
    </source>
</evidence>
<dbReference type="EMBL" id="JAIMBW010000001">
    <property type="protein sequence ID" value="MBY4891552.1"/>
    <property type="molecule type" value="Genomic_DNA"/>
</dbReference>
<reference evidence="3 4" key="1">
    <citation type="submission" date="2021-07" db="EMBL/GenBank/DDBJ databases">
        <title>Karlodiniumbacter phycospheric gen. nov., sp. nov., a phycosphere bacterium isolated from karlodinium veneficum.</title>
        <authorList>
            <person name="Peng Y."/>
            <person name="Jiang L."/>
            <person name="Lee J."/>
        </authorList>
    </citation>
    <scope>NUCLEOTIDE SEQUENCE</scope>
    <source>
        <strain evidence="3 4">N5</strain>
    </source>
</reference>
<evidence type="ECO:0000313" key="2">
    <source>
        <dbReference type="EMBL" id="MBY4891552.1"/>
    </source>
</evidence>
<organism evidence="3">
    <name type="scientific">Gymnodinialimonas phycosphaerae</name>
    <dbReference type="NCBI Taxonomy" id="2841589"/>
    <lineage>
        <taxon>Bacteria</taxon>
        <taxon>Pseudomonadati</taxon>
        <taxon>Pseudomonadota</taxon>
        <taxon>Alphaproteobacteria</taxon>
        <taxon>Rhodobacterales</taxon>
        <taxon>Paracoccaceae</taxon>
        <taxon>Gymnodinialimonas</taxon>
    </lineage>
</organism>
<evidence type="ECO:0000313" key="3">
    <source>
        <dbReference type="EMBL" id="QXL88340.1"/>
    </source>
</evidence>
<sequence length="294" mass="31874">MPDTLAPTDPRHAWLRHLGRIGADHGFFDRLSARHMALFVDEGDTLVLSFDRADRTWDQGDAGLPLGFDCVRALEVSLLSILSIDRTWFRDAGVEDLLQTLAKEGFFDSYAQVLILATGPDCGHAAARAARHVPGARVLLSRPAAAISATHAPFERRFTDDRASDPDTPPPLGPEALQSAATTTILFDPARAPEAAQAALFRAPGTTRIALPHTGPALDRAVARGEVLVPLTRHLAADTLTAQTTRKVLRPILRRDHGYLARLAKAAETSGHPERAARITTTGSQRPKARPRPR</sequence>
<evidence type="ECO:0000256" key="1">
    <source>
        <dbReference type="SAM" id="MobiDB-lite"/>
    </source>
</evidence>